<evidence type="ECO:0000256" key="1">
    <source>
        <dbReference type="ARBA" id="ARBA00004651"/>
    </source>
</evidence>
<dbReference type="Proteomes" id="UP000317180">
    <property type="component" value="Unassembled WGS sequence"/>
</dbReference>
<dbReference type="InterPro" id="IPR032808">
    <property type="entry name" value="DoxX"/>
</dbReference>
<dbReference type="Pfam" id="PF07681">
    <property type="entry name" value="DoxX"/>
    <property type="match status" value="1"/>
</dbReference>
<keyword evidence="11" id="KW-1185">Reference proteome</keyword>
<feature type="transmembrane region" description="Helical" evidence="7">
    <location>
        <begin position="6"/>
        <end position="24"/>
    </location>
</feature>
<accession>A0A3M8ACA8</accession>
<name>A0A3M8ACA8_9BACL</name>
<evidence type="ECO:0000256" key="3">
    <source>
        <dbReference type="ARBA" id="ARBA00022475"/>
    </source>
</evidence>
<reference evidence="9 10" key="1">
    <citation type="submission" date="2018-10" db="EMBL/GenBank/DDBJ databases">
        <title>Phylogenomics of Brevibacillus.</title>
        <authorList>
            <person name="Dunlap C."/>
        </authorList>
    </citation>
    <scope>NUCLEOTIDE SEQUENCE [LARGE SCALE GENOMIC DNA]</scope>
    <source>
        <strain evidence="9 10">NRRL NRS 1219</strain>
    </source>
</reference>
<evidence type="ECO:0000256" key="2">
    <source>
        <dbReference type="ARBA" id="ARBA00006679"/>
    </source>
</evidence>
<evidence type="ECO:0000313" key="10">
    <source>
        <dbReference type="Proteomes" id="UP000276178"/>
    </source>
</evidence>
<evidence type="ECO:0000256" key="5">
    <source>
        <dbReference type="ARBA" id="ARBA00022989"/>
    </source>
</evidence>
<organism evidence="9 10">
    <name type="scientific">Brevibacillus agri</name>
    <dbReference type="NCBI Taxonomy" id="51101"/>
    <lineage>
        <taxon>Bacteria</taxon>
        <taxon>Bacillati</taxon>
        <taxon>Bacillota</taxon>
        <taxon>Bacilli</taxon>
        <taxon>Bacillales</taxon>
        <taxon>Paenibacillaceae</taxon>
        <taxon>Brevibacillus</taxon>
    </lineage>
</organism>
<dbReference type="InterPro" id="IPR051907">
    <property type="entry name" value="DoxX-like_oxidoreductase"/>
</dbReference>
<dbReference type="EMBL" id="BJOD01000028">
    <property type="protein sequence ID" value="GED26758.1"/>
    <property type="molecule type" value="Genomic_DNA"/>
</dbReference>
<dbReference type="PANTHER" id="PTHR33452:SF1">
    <property type="entry name" value="INNER MEMBRANE PROTEIN YPHA-RELATED"/>
    <property type="match status" value="1"/>
</dbReference>
<gene>
    <name evidence="8" type="primary">yfiD</name>
    <name evidence="8" type="ORF">BAG01nite_28600</name>
    <name evidence="9" type="ORF">EB820_23120</name>
</gene>
<dbReference type="EMBL" id="RHHN01000084">
    <property type="protein sequence ID" value="RNB48859.1"/>
    <property type="molecule type" value="Genomic_DNA"/>
</dbReference>
<evidence type="ECO:0000313" key="11">
    <source>
        <dbReference type="Proteomes" id="UP000317180"/>
    </source>
</evidence>
<evidence type="ECO:0000256" key="6">
    <source>
        <dbReference type="ARBA" id="ARBA00023136"/>
    </source>
</evidence>
<evidence type="ECO:0000313" key="8">
    <source>
        <dbReference type="EMBL" id="GED26758.1"/>
    </source>
</evidence>
<evidence type="ECO:0000256" key="7">
    <source>
        <dbReference type="SAM" id="Phobius"/>
    </source>
</evidence>
<dbReference type="Proteomes" id="UP000276178">
    <property type="component" value="Unassembled WGS sequence"/>
</dbReference>
<keyword evidence="6 7" id="KW-0472">Membrane</keyword>
<feature type="transmembrane region" description="Helical" evidence="7">
    <location>
        <begin position="45"/>
        <end position="63"/>
    </location>
</feature>
<proteinExistence type="inferred from homology"/>
<dbReference type="AlphaFoldDB" id="A0A3M8ACA8"/>
<keyword evidence="3" id="KW-1003">Cell membrane</keyword>
<comment type="subcellular location">
    <subcellularLocation>
        <location evidence="1">Cell membrane</location>
        <topology evidence="1">Multi-pass membrane protein</topology>
    </subcellularLocation>
</comment>
<keyword evidence="4 7" id="KW-0812">Transmembrane</keyword>
<dbReference type="GeneID" id="82813122"/>
<dbReference type="RefSeq" id="WP_005836227.1">
    <property type="nucleotide sequence ID" value="NZ_BJOD01000028.1"/>
</dbReference>
<comment type="caution">
    <text evidence="9">The sequence shown here is derived from an EMBL/GenBank/DDBJ whole genome shotgun (WGS) entry which is preliminary data.</text>
</comment>
<evidence type="ECO:0000313" key="9">
    <source>
        <dbReference type="EMBL" id="RNB48859.1"/>
    </source>
</evidence>
<evidence type="ECO:0000256" key="4">
    <source>
        <dbReference type="ARBA" id="ARBA00022692"/>
    </source>
</evidence>
<dbReference type="GO" id="GO:0005886">
    <property type="term" value="C:plasma membrane"/>
    <property type="evidence" value="ECO:0007669"/>
    <property type="project" value="UniProtKB-SubCell"/>
</dbReference>
<reference evidence="8 11" key="2">
    <citation type="submission" date="2019-06" db="EMBL/GenBank/DDBJ databases">
        <title>Whole genome shotgun sequence of Brevibacillus agri NBRC 15538.</title>
        <authorList>
            <person name="Hosoyama A."/>
            <person name="Uohara A."/>
            <person name="Ohji S."/>
            <person name="Ichikawa N."/>
        </authorList>
    </citation>
    <scope>NUCLEOTIDE SEQUENCE [LARGE SCALE GENOMIC DNA]</scope>
    <source>
        <strain evidence="8 11">NBRC 15538</strain>
    </source>
</reference>
<protein>
    <submittedName>
        <fullName evidence="9">DoxX family protein</fullName>
    </submittedName>
</protein>
<dbReference type="PANTHER" id="PTHR33452">
    <property type="entry name" value="OXIDOREDUCTASE CATD-RELATED"/>
    <property type="match status" value="1"/>
</dbReference>
<keyword evidence="5 7" id="KW-1133">Transmembrane helix</keyword>
<comment type="similarity">
    <text evidence="2">Belongs to the DoxX family.</text>
</comment>
<dbReference type="OrthoDB" id="886570at2"/>
<sequence>MAYEKAFTVLRMTTGLLFLLHGLAKLQKGMDAVTQMFGDLGLPWWLAYLVLGIELIGGLAFLLGIGAKYAAWGLAGVMTGAIVTVKWKQGFIGGYELDLILLAVTICVGFQQTKARPG</sequence>